<organism evidence="1">
    <name type="scientific">Oryza sativa subsp. japonica</name>
    <name type="common">Rice</name>
    <dbReference type="NCBI Taxonomy" id="39947"/>
    <lineage>
        <taxon>Eukaryota</taxon>
        <taxon>Viridiplantae</taxon>
        <taxon>Streptophyta</taxon>
        <taxon>Embryophyta</taxon>
        <taxon>Tracheophyta</taxon>
        <taxon>Spermatophyta</taxon>
        <taxon>Magnoliopsida</taxon>
        <taxon>Liliopsida</taxon>
        <taxon>Poales</taxon>
        <taxon>Poaceae</taxon>
        <taxon>BOP clade</taxon>
        <taxon>Oryzoideae</taxon>
        <taxon>Oryzeae</taxon>
        <taxon>Oryzinae</taxon>
        <taxon>Oryza</taxon>
        <taxon>Oryza sativa</taxon>
    </lineage>
</organism>
<gene>
    <name evidence="1" type="ORF">B1045F02.48</name>
    <name evidence="2" type="ORF">B1151H08.7</name>
</gene>
<dbReference type="Proteomes" id="UP000817658">
    <property type="component" value="Chromosome 1"/>
</dbReference>
<name>Q5ZB40_ORYSJ</name>
<accession>Q5ZB40</accession>
<accession>Q5ZBF0</accession>
<dbReference type="Proteomes" id="UP000000763">
    <property type="component" value="Chromosome 1"/>
</dbReference>
<reference evidence="3" key="3">
    <citation type="journal article" date="2008" name="Nucleic Acids Res.">
        <title>The rice annotation project database (RAP-DB): 2008 update.</title>
        <authorList>
            <consortium name="The rice annotation project (RAP)"/>
        </authorList>
    </citation>
    <scope>GENOME REANNOTATION</scope>
    <source>
        <strain evidence="3">cv. Nipponbare</strain>
    </source>
</reference>
<proteinExistence type="predicted"/>
<sequence length="136" mass="15557">MKSITIVYQKYFCTIAGDYISSNVVKKYQHRPSLVGRKGSNMTPHKKRDAYKDKLRDEGAADFERQMMNFCVKHMLLPAPATKQPEPDYPFDDLKENTPCRLHPQLVHEGFESYDIDFPTPDGVSVLGDMVELVTS</sequence>
<reference evidence="3" key="2">
    <citation type="journal article" date="2005" name="Nature">
        <title>The map-based sequence of the rice genome.</title>
        <authorList>
            <consortium name="International rice genome sequencing project (IRGSP)"/>
            <person name="Matsumoto T."/>
            <person name="Wu J."/>
            <person name="Kanamori H."/>
            <person name="Katayose Y."/>
            <person name="Fujisawa M."/>
            <person name="Namiki N."/>
            <person name="Mizuno H."/>
            <person name="Yamamoto K."/>
            <person name="Antonio B.A."/>
            <person name="Baba T."/>
            <person name="Sakata K."/>
            <person name="Nagamura Y."/>
            <person name="Aoki H."/>
            <person name="Arikawa K."/>
            <person name="Arita K."/>
            <person name="Bito T."/>
            <person name="Chiden Y."/>
            <person name="Fujitsuka N."/>
            <person name="Fukunaka R."/>
            <person name="Hamada M."/>
            <person name="Harada C."/>
            <person name="Hayashi A."/>
            <person name="Hijishita S."/>
            <person name="Honda M."/>
            <person name="Hosokawa S."/>
            <person name="Ichikawa Y."/>
            <person name="Idonuma A."/>
            <person name="Iijima M."/>
            <person name="Ikeda M."/>
            <person name="Ikeno M."/>
            <person name="Ito K."/>
            <person name="Ito S."/>
            <person name="Ito T."/>
            <person name="Ito Y."/>
            <person name="Ito Y."/>
            <person name="Iwabuchi A."/>
            <person name="Kamiya K."/>
            <person name="Karasawa W."/>
            <person name="Kurita K."/>
            <person name="Katagiri S."/>
            <person name="Kikuta A."/>
            <person name="Kobayashi H."/>
            <person name="Kobayashi N."/>
            <person name="Machita K."/>
            <person name="Maehara T."/>
            <person name="Masukawa M."/>
            <person name="Mizubayashi T."/>
            <person name="Mukai Y."/>
            <person name="Nagasaki H."/>
            <person name="Nagata Y."/>
            <person name="Naito S."/>
            <person name="Nakashima M."/>
            <person name="Nakama Y."/>
            <person name="Nakamichi Y."/>
            <person name="Nakamura M."/>
            <person name="Meguro A."/>
            <person name="Negishi M."/>
            <person name="Ohta I."/>
            <person name="Ohta T."/>
            <person name="Okamoto M."/>
            <person name="Ono N."/>
            <person name="Saji S."/>
            <person name="Sakaguchi M."/>
            <person name="Sakai K."/>
            <person name="Shibata M."/>
            <person name="Shimokawa T."/>
            <person name="Song J."/>
            <person name="Takazaki Y."/>
            <person name="Terasawa K."/>
            <person name="Tsugane M."/>
            <person name="Tsuji K."/>
            <person name="Ueda S."/>
            <person name="Waki K."/>
            <person name="Yamagata H."/>
            <person name="Yamamoto M."/>
            <person name="Yamamoto S."/>
            <person name="Yamane H."/>
            <person name="Yoshiki S."/>
            <person name="Yoshihara R."/>
            <person name="Yukawa K."/>
            <person name="Zhong H."/>
            <person name="Yano M."/>
            <person name="Yuan Q."/>
            <person name="Ouyang S."/>
            <person name="Liu J."/>
            <person name="Jones K.M."/>
            <person name="Gansberger K."/>
            <person name="Moffat K."/>
            <person name="Hill J."/>
            <person name="Bera J."/>
            <person name="Fadrosh D."/>
            <person name="Jin S."/>
            <person name="Johri S."/>
            <person name="Kim M."/>
            <person name="Overton L."/>
            <person name="Reardon M."/>
            <person name="Tsitrin T."/>
            <person name="Vuong H."/>
            <person name="Weaver B."/>
            <person name="Ciecko A."/>
            <person name="Tallon L."/>
            <person name="Jackson J."/>
            <person name="Pai G."/>
            <person name="Aken S.V."/>
            <person name="Utterback T."/>
            <person name="Reidmuller S."/>
            <person name="Feldblyum T."/>
            <person name="Hsiao J."/>
            <person name="Zismann V."/>
            <person name="Iobst S."/>
            <person name="de Vazeille A.R."/>
            <person name="Buell C.R."/>
            <person name="Ying K."/>
            <person name="Li Y."/>
            <person name="Lu T."/>
            <person name="Huang Y."/>
            <person name="Zhao Q."/>
            <person name="Feng Q."/>
            <person name="Zhang L."/>
            <person name="Zhu J."/>
            <person name="Weng Q."/>
            <person name="Mu J."/>
            <person name="Lu Y."/>
            <person name="Fan D."/>
            <person name="Liu Y."/>
            <person name="Guan J."/>
            <person name="Zhang Y."/>
            <person name="Yu S."/>
            <person name="Liu X."/>
            <person name="Zhang Y."/>
            <person name="Hong G."/>
            <person name="Han B."/>
            <person name="Choisne N."/>
            <person name="Demange N."/>
            <person name="Orjeda G."/>
            <person name="Samain S."/>
            <person name="Cattolico L."/>
            <person name="Pelletier E."/>
            <person name="Couloux A."/>
            <person name="Segurens B."/>
            <person name="Wincker P."/>
            <person name="D'Hont A."/>
            <person name="Scarpelli C."/>
            <person name="Weissenbach J."/>
            <person name="Salanoubat M."/>
            <person name="Quetier F."/>
            <person name="Yu Y."/>
            <person name="Kim H.R."/>
            <person name="Rambo T."/>
            <person name="Currie J."/>
            <person name="Collura K."/>
            <person name="Luo M."/>
            <person name="Yang T."/>
            <person name="Ammiraju J.S.S."/>
            <person name="Engler F."/>
            <person name="Soderlund C."/>
            <person name="Wing R.A."/>
            <person name="Palmer L.E."/>
            <person name="de la Bastide M."/>
            <person name="Spiegel L."/>
            <person name="Nascimento L."/>
            <person name="Zutavern T."/>
            <person name="O'Shaughnessy A."/>
            <person name="Dike S."/>
            <person name="Dedhia N."/>
            <person name="Preston R."/>
            <person name="Balija V."/>
            <person name="McCombie W.R."/>
            <person name="Chow T."/>
            <person name="Chen H."/>
            <person name="Chung M."/>
            <person name="Chen C."/>
            <person name="Shaw J."/>
            <person name="Wu H."/>
            <person name="Hsiao K."/>
            <person name="Chao Y."/>
            <person name="Chu M."/>
            <person name="Cheng C."/>
            <person name="Hour A."/>
            <person name="Lee P."/>
            <person name="Lin S."/>
            <person name="Lin Y."/>
            <person name="Liou J."/>
            <person name="Liu S."/>
            <person name="Hsing Y."/>
            <person name="Raghuvanshi S."/>
            <person name="Mohanty A."/>
            <person name="Bharti A.K."/>
            <person name="Gaur A."/>
            <person name="Gupta V."/>
            <person name="Kumar D."/>
            <person name="Ravi V."/>
            <person name="Vij S."/>
            <person name="Kapur A."/>
            <person name="Khurana P."/>
            <person name="Khurana P."/>
            <person name="Khurana J.P."/>
            <person name="Tyagi A.K."/>
            <person name="Gaikwad K."/>
            <person name="Singh A."/>
            <person name="Dalal V."/>
            <person name="Srivastava S."/>
            <person name="Dixit A."/>
            <person name="Pal A.K."/>
            <person name="Ghazi I.A."/>
            <person name="Yadav M."/>
            <person name="Pandit A."/>
            <person name="Bhargava A."/>
            <person name="Sureshbabu K."/>
            <person name="Batra K."/>
            <person name="Sharma T.R."/>
            <person name="Mohapatra T."/>
            <person name="Singh N.K."/>
            <person name="Messing J."/>
            <person name="Nelson A.B."/>
            <person name="Fuks G."/>
            <person name="Kavchok S."/>
            <person name="Keizer G."/>
            <person name="Linton E."/>
            <person name="Llaca V."/>
            <person name="Song R."/>
            <person name="Tanyolac B."/>
            <person name="Young S."/>
            <person name="Ho-Il K."/>
            <person name="Hahn J.H."/>
            <person name="Sangsakoo G."/>
            <person name="Vanavichit A."/>
            <person name="de Mattos Luiz.A.T."/>
            <person name="Zimmer P.D."/>
            <person name="Malone G."/>
            <person name="Dellagostin O."/>
            <person name="de Oliveira A.C."/>
            <person name="Bevan M."/>
            <person name="Bancroft I."/>
            <person name="Minx P."/>
            <person name="Cordum H."/>
            <person name="Wilson R."/>
            <person name="Cheng Z."/>
            <person name="Jin W."/>
            <person name="Jiang J."/>
            <person name="Leong S.A."/>
            <person name="Iwama H."/>
            <person name="Gojobori T."/>
            <person name="Itoh T."/>
            <person name="Niimura Y."/>
            <person name="Fujii Y."/>
            <person name="Habara T."/>
            <person name="Sakai H."/>
            <person name="Sato Y."/>
            <person name="Wilson G."/>
            <person name="Kumar K."/>
            <person name="McCouch S."/>
            <person name="Juretic N."/>
            <person name="Hoen D."/>
            <person name="Wright S."/>
            <person name="Bruskiewich R."/>
            <person name="Bureau T."/>
            <person name="Miyao A."/>
            <person name="Hirochika H."/>
            <person name="Nishikawa T."/>
            <person name="Kadowaki K."/>
            <person name="Sugiura M."/>
            <person name="Burr B."/>
            <person name="Sasaki T."/>
        </authorList>
    </citation>
    <scope>NUCLEOTIDE SEQUENCE [LARGE SCALE GENOMIC DNA]</scope>
    <source>
        <strain evidence="3">cv. Nipponbare</strain>
    </source>
</reference>
<protein>
    <submittedName>
        <fullName evidence="1">Hydroxyproline-rich glycoprotein-like</fullName>
    </submittedName>
</protein>
<reference evidence="1" key="1">
    <citation type="journal article" date="2002" name="Nature">
        <title>The genome sequence and structure of rice chromosome 1.</title>
        <authorList>
            <person name="Sasaki T."/>
            <person name="Matsumoto T."/>
            <person name="Yamamoto K."/>
            <person name="Sakata K."/>
            <person name="Baba T."/>
            <person name="Katayose Y."/>
            <person name="Wu J."/>
            <person name="Niimura Y."/>
            <person name="Cheng Z."/>
            <person name="Nagamura Y."/>
            <person name="Antonio B.A."/>
            <person name="Kanamori H."/>
            <person name="Hosokawa S."/>
            <person name="Masukawa M."/>
            <person name="Arikawa K."/>
            <person name="Chiden Y."/>
            <person name="Hayashi M."/>
            <person name="Okamoto M."/>
            <person name="Ando T."/>
            <person name="Aoki H."/>
            <person name="Arita K."/>
            <person name="Hamada M."/>
            <person name="Harada C."/>
            <person name="Hijishita S."/>
            <person name="Honda M."/>
            <person name="Ichikawa Y."/>
            <person name="Idonuma A."/>
            <person name="Iijima M."/>
            <person name="Ikeda M."/>
            <person name="Ikeno M."/>
            <person name="Itoh S."/>
            <person name="Itoh T."/>
            <person name="Itoh Y."/>
            <person name="Itoh Y."/>
            <person name="Iwabuchi A."/>
            <person name="Kamiya K."/>
            <person name="Karasawa W."/>
            <person name="Katagiri S."/>
            <person name="Kikuta A."/>
            <person name="Kobayashi N."/>
            <person name="Kono I."/>
            <person name="Machita K."/>
            <person name="Maehara T."/>
            <person name="Mizuno H."/>
            <person name="Mizubayashi T."/>
            <person name="Mukai Y."/>
            <person name="Nagasaki H."/>
            <person name="Nakashima M."/>
            <person name="Nakama Y."/>
            <person name="Nakamichi Y."/>
            <person name="Nakamura M."/>
            <person name="Namiki N."/>
            <person name="Negishi M."/>
            <person name="Ohta I."/>
            <person name="Ono N."/>
            <person name="Saji S."/>
            <person name="Sakai K."/>
            <person name="Shibata M."/>
            <person name="Shimokawa T."/>
            <person name="Shomura A."/>
            <person name="Song J."/>
            <person name="Takazaki Y."/>
            <person name="Terasawa K."/>
            <person name="Tsuji K."/>
            <person name="Waki K."/>
            <person name="Yamagata H."/>
            <person name="Yamane H."/>
            <person name="Yoshiki S."/>
            <person name="Yoshihara R."/>
            <person name="Yukawa K."/>
            <person name="Zhong H."/>
            <person name="Iwama H."/>
            <person name="Endo T."/>
            <person name="Ito H."/>
            <person name="Hahn J.H."/>
            <person name="Kim H.I."/>
            <person name="Eun M.Y."/>
            <person name="Yano M."/>
            <person name="Jiang J."/>
            <person name="Gojobori T."/>
        </authorList>
    </citation>
    <scope>NUCLEOTIDE SEQUENCE</scope>
</reference>
<evidence type="ECO:0000313" key="1">
    <source>
        <dbReference type="EMBL" id="BAD53096.1"/>
    </source>
</evidence>
<evidence type="ECO:0000313" key="2">
    <source>
        <dbReference type="EMBL" id="BAD53182.1"/>
    </source>
</evidence>
<dbReference type="EMBL" id="AP003336">
    <property type="protein sequence ID" value="BAD53182.1"/>
    <property type="molecule type" value="Genomic_DNA"/>
</dbReference>
<evidence type="ECO:0000313" key="3">
    <source>
        <dbReference type="Proteomes" id="UP000000763"/>
    </source>
</evidence>
<dbReference type="EMBL" id="AP003329">
    <property type="protein sequence ID" value="BAD53096.1"/>
    <property type="molecule type" value="Genomic_DNA"/>
</dbReference>
<dbReference type="AlphaFoldDB" id="Q5ZB40"/>